<dbReference type="SUPFAM" id="SSF89550">
    <property type="entry name" value="PHP domain-like"/>
    <property type="match status" value="1"/>
</dbReference>
<dbReference type="PANTHER" id="PTHR13031:SF0">
    <property type="entry name" value="RIBONUCLEASE P PROTEIN SUBUNIT P30"/>
    <property type="match status" value="1"/>
</dbReference>
<reference evidence="4 5" key="1">
    <citation type="journal article" date="2024" name="bioRxiv">
        <title>A reference genome for Trichogramma kaykai: A tiny desert-dwelling parasitoid wasp with competing sex-ratio distorters.</title>
        <authorList>
            <person name="Culotta J."/>
            <person name="Lindsey A.R."/>
        </authorList>
    </citation>
    <scope>NUCLEOTIDE SEQUENCE [LARGE SCALE GENOMIC DNA]</scope>
    <source>
        <strain evidence="4 5">KSX58</strain>
    </source>
</reference>
<keyword evidence="3" id="KW-0819">tRNA processing</keyword>
<comment type="subcellular location">
    <subcellularLocation>
        <location evidence="1">Nucleus</location>
    </subcellularLocation>
</comment>
<dbReference type="Proteomes" id="UP001627154">
    <property type="component" value="Unassembled WGS sequence"/>
</dbReference>
<proteinExistence type="inferred from homology"/>
<organism evidence="4 5">
    <name type="scientific">Trichogramma kaykai</name>
    <dbReference type="NCBI Taxonomy" id="54128"/>
    <lineage>
        <taxon>Eukaryota</taxon>
        <taxon>Metazoa</taxon>
        <taxon>Ecdysozoa</taxon>
        <taxon>Arthropoda</taxon>
        <taxon>Hexapoda</taxon>
        <taxon>Insecta</taxon>
        <taxon>Pterygota</taxon>
        <taxon>Neoptera</taxon>
        <taxon>Endopterygota</taxon>
        <taxon>Hymenoptera</taxon>
        <taxon>Apocrita</taxon>
        <taxon>Proctotrupomorpha</taxon>
        <taxon>Chalcidoidea</taxon>
        <taxon>Trichogrammatidae</taxon>
        <taxon>Trichogramma</taxon>
    </lineage>
</organism>
<dbReference type="InterPro" id="IPR016195">
    <property type="entry name" value="Pol/histidinol_Pase-like"/>
</dbReference>
<name>A0ABD2VXV6_9HYME</name>
<accession>A0ABD2VXV6</accession>
<evidence type="ECO:0000256" key="2">
    <source>
        <dbReference type="ARBA" id="ARBA00007331"/>
    </source>
</evidence>
<dbReference type="EMBL" id="JBJJXI010000157">
    <property type="protein sequence ID" value="KAL3385412.1"/>
    <property type="molecule type" value="Genomic_DNA"/>
</dbReference>
<dbReference type="InterPro" id="IPR002738">
    <property type="entry name" value="RNase_P_p30"/>
</dbReference>
<dbReference type="AlphaFoldDB" id="A0ABD2VXV6"/>
<keyword evidence="5" id="KW-1185">Reference proteome</keyword>
<dbReference type="GO" id="GO:0005634">
    <property type="term" value="C:nucleus"/>
    <property type="evidence" value="ECO:0007669"/>
    <property type="project" value="UniProtKB-SubCell"/>
</dbReference>
<dbReference type="Gene3D" id="3.20.20.140">
    <property type="entry name" value="Metal-dependent hydrolases"/>
    <property type="match status" value="1"/>
</dbReference>
<comment type="similarity">
    <text evidence="2">Belongs to the eukaryotic/archaeal RNase P protein component 3 family.</text>
</comment>
<dbReference type="Pfam" id="PF01876">
    <property type="entry name" value="RNase_P_p30"/>
    <property type="match status" value="1"/>
</dbReference>
<evidence type="ECO:0000313" key="5">
    <source>
        <dbReference type="Proteomes" id="UP001627154"/>
    </source>
</evidence>
<evidence type="ECO:0000256" key="1">
    <source>
        <dbReference type="ARBA" id="ARBA00004123"/>
    </source>
</evidence>
<evidence type="ECO:0000256" key="3">
    <source>
        <dbReference type="ARBA" id="ARBA00022694"/>
    </source>
</evidence>
<evidence type="ECO:0000313" key="4">
    <source>
        <dbReference type="EMBL" id="KAL3385412.1"/>
    </source>
</evidence>
<comment type="caution">
    <text evidence="4">The sequence shown here is derived from an EMBL/GenBank/DDBJ whole genome shotgun (WGS) entry which is preliminary data.</text>
</comment>
<sequence length="276" mass="31948">MEYGFCDLCINETENLENLKRILTKLYQSGYKTIALNQNFDENLLNTVDKKRKSNGLPAIPELEPIDIKEIKEEFSGKLNILHRLTFSFSDAMRMHTLNQLSVLSKYDLYAIVPKTQAALQMTISQVCADIILIKNDCSGIKLNRSLYNQAIQRNMFFEIQYLDVIRTNTRKDTMSQSHQFHAYGLSKNIFISSGASNVLHTRSTYDVVNLARVLGMDEYKAKLSIFHQSHNVILKGEQRKRSMAPFMIEFVNMEEENVNNRKKFDNKQLNIIKMS</sequence>
<protein>
    <submittedName>
        <fullName evidence="4">Uncharacterized protein</fullName>
    </submittedName>
</protein>
<dbReference type="PANTHER" id="PTHR13031">
    <property type="entry name" value="RIBONUCLEASE P SUBUNIT P30"/>
    <property type="match status" value="1"/>
</dbReference>
<gene>
    <name evidence="4" type="ORF">TKK_018983</name>
</gene>
<dbReference type="GO" id="GO:0008033">
    <property type="term" value="P:tRNA processing"/>
    <property type="evidence" value="ECO:0007669"/>
    <property type="project" value="UniProtKB-KW"/>
</dbReference>